<dbReference type="Gene3D" id="3.80.10.10">
    <property type="entry name" value="Ribonuclease Inhibitor"/>
    <property type="match status" value="1"/>
</dbReference>
<accession>A0A392R7Q0</accession>
<evidence type="ECO:0000313" key="8">
    <source>
        <dbReference type="EMBL" id="MCI31810.1"/>
    </source>
</evidence>
<dbReference type="PANTHER" id="PTHR48061:SF49">
    <property type="entry name" value="DISEASE RESISTANCE FAMILY PROTEIN_LRR PROTEIN"/>
    <property type="match status" value="1"/>
</dbReference>
<keyword evidence="4" id="KW-1133">Transmembrane helix</keyword>
<name>A0A392R7Q0_9FABA</name>
<evidence type="ECO:0000256" key="2">
    <source>
        <dbReference type="ARBA" id="ARBA00022692"/>
    </source>
</evidence>
<comment type="subcellular location">
    <subcellularLocation>
        <location evidence="1">Membrane</location>
        <topology evidence="1">Single-pass type I membrane protein</topology>
    </subcellularLocation>
</comment>
<dbReference type="PANTHER" id="PTHR48061">
    <property type="entry name" value="LEUCINE-RICH REPEAT RECEPTOR PROTEIN KINASE EMS1-LIKE-RELATED"/>
    <property type="match status" value="1"/>
</dbReference>
<dbReference type="Pfam" id="PF00560">
    <property type="entry name" value="LRR_1"/>
    <property type="match status" value="2"/>
</dbReference>
<evidence type="ECO:0000313" key="9">
    <source>
        <dbReference type="Proteomes" id="UP000265520"/>
    </source>
</evidence>
<dbReference type="InterPro" id="IPR032675">
    <property type="entry name" value="LRR_dom_sf"/>
</dbReference>
<dbReference type="InterPro" id="IPR001611">
    <property type="entry name" value="Leu-rich_rpt"/>
</dbReference>
<dbReference type="Proteomes" id="UP000265520">
    <property type="component" value="Unassembled WGS sequence"/>
</dbReference>
<keyword evidence="6" id="KW-0675">Receptor</keyword>
<reference evidence="8 9" key="1">
    <citation type="journal article" date="2018" name="Front. Plant Sci.">
        <title>Red Clover (Trifolium pratense) and Zigzag Clover (T. medium) - A Picture of Genomic Similarities and Differences.</title>
        <authorList>
            <person name="Dluhosova J."/>
            <person name="Istvanek J."/>
            <person name="Nedelnik J."/>
            <person name="Repkova J."/>
        </authorList>
    </citation>
    <scope>NUCLEOTIDE SEQUENCE [LARGE SCALE GENOMIC DNA]</scope>
    <source>
        <strain evidence="9">cv. 10/8</strain>
        <tissue evidence="8">Leaf</tissue>
    </source>
</reference>
<protein>
    <submittedName>
        <fullName evidence="8">Verticillium wilt disease resistance protein</fullName>
    </submittedName>
</protein>
<dbReference type="GO" id="GO:0016020">
    <property type="term" value="C:membrane"/>
    <property type="evidence" value="ECO:0007669"/>
    <property type="project" value="UniProtKB-SubCell"/>
</dbReference>
<evidence type="ECO:0000256" key="5">
    <source>
        <dbReference type="ARBA" id="ARBA00023136"/>
    </source>
</evidence>
<keyword evidence="3" id="KW-0732">Signal</keyword>
<dbReference type="SUPFAM" id="SSF52058">
    <property type="entry name" value="L domain-like"/>
    <property type="match status" value="1"/>
</dbReference>
<organism evidence="8 9">
    <name type="scientific">Trifolium medium</name>
    <dbReference type="NCBI Taxonomy" id="97028"/>
    <lineage>
        <taxon>Eukaryota</taxon>
        <taxon>Viridiplantae</taxon>
        <taxon>Streptophyta</taxon>
        <taxon>Embryophyta</taxon>
        <taxon>Tracheophyta</taxon>
        <taxon>Spermatophyta</taxon>
        <taxon>Magnoliopsida</taxon>
        <taxon>eudicotyledons</taxon>
        <taxon>Gunneridae</taxon>
        <taxon>Pentapetalae</taxon>
        <taxon>rosids</taxon>
        <taxon>fabids</taxon>
        <taxon>Fabales</taxon>
        <taxon>Fabaceae</taxon>
        <taxon>Papilionoideae</taxon>
        <taxon>50 kb inversion clade</taxon>
        <taxon>NPAAA clade</taxon>
        <taxon>Hologalegina</taxon>
        <taxon>IRL clade</taxon>
        <taxon>Trifolieae</taxon>
        <taxon>Trifolium</taxon>
    </lineage>
</organism>
<dbReference type="AlphaFoldDB" id="A0A392R7Q0"/>
<evidence type="ECO:0000256" key="3">
    <source>
        <dbReference type="ARBA" id="ARBA00022729"/>
    </source>
</evidence>
<proteinExistence type="predicted"/>
<evidence type="ECO:0000256" key="4">
    <source>
        <dbReference type="ARBA" id="ARBA00022989"/>
    </source>
</evidence>
<dbReference type="EMBL" id="LXQA010190280">
    <property type="protein sequence ID" value="MCI31810.1"/>
    <property type="molecule type" value="Genomic_DNA"/>
</dbReference>
<keyword evidence="9" id="KW-1185">Reference proteome</keyword>
<keyword evidence="5" id="KW-0472">Membrane</keyword>
<feature type="non-terminal residue" evidence="8">
    <location>
        <position position="1"/>
    </location>
</feature>
<evidence type="ECO:0000256" key="1">
    <source>
        <dbReference type="ARBA" id="ARBA00004479"/>
    </source>
</evidence>
<sequence length="90" mass="9892">PLDSSLSRLDNLSTIILYGNNFSSPVPESFSSFRNLTTLRLAYCGLTGTFPQKIFQIGTLSFIDISFNYNLQGSFLEVLPSGSLHTPLVT</sequence>
<dbReference type="InterPro" id="IPR046956">
    <property type="entry name" value="RLP23-like"/>
</dbReference>
<keyword evidence="7" id="KW-0325">Glycoprotein</keyword>
<comment type="caution">
    <text evidence="8">The sequence shown here is derived from an EMBL/GenBank/DDBJ whole genome shotgun (WGS) entry which is preliminary data.</text>
</comment>
<evidence type="ECO:0000256" key="6">
    <source>
        <dbReference type="ARBA" id="ARBA00023170"/>
    </source>
</evidence>
<keyword evidence="2" id="KW-0812">Transmembrane</keyword>
<evidence type="ECO:0000256" key="7">
    <source>
        <dbReference type="ARBA" id="ARBA00023180"/>
    </source>
</evidence>